<name>A0ABU1IQR6_9BACL</name>
<dbReference type="EMBL" id="JAVDQG010000008">
    <property type="protein sequence ID" value="MDR6227143.1"/>
    <property type="molecule type" value="Genomic_DNA"/>
</dbReference>
<sequence length="104" mass="12310">MINLFELEDQLGVTLPQDFVEWFKQYEDPEDVAWVDVEGVPYSIDEFYGPGHFLEGMDTFFRGREEYKAYGVVVPFAFDTTLNGFCFFIQKIVRRHQKFFKTEG</sequence>
<reference evidence="1 2" key="1">
    <citation type="submission" date="2023-07" db="EMBL/GenBank/DDBJ databases">
        <title>Genomic Encyclopedia of Type Strains, Phase IV (KMG-IV): sequencing the most valuable type-strain genomes for metagenomic binning, comparative biology and taxonomic classification.</title>
        <authorList>
            <person name="Goeker M."/>
        </authorList>
    </citation>
    <scope>NUCLEOTIDE SEQUENCE [LARGE SCALE GENOMIC DNA]</scope>
    <source>
        <strain evidence="1 2">DSM 45903</strain>
    </source>
</reference>
<comment type="caution">
    <text evidence="1">The sequence shown here is derived from an EMBL/GenBank/DDBJ whole genome shotgun (WGS) entry which is preliminary data.</text>
</comment>
<organism evidence="1 2">
    <name type="scientific">Desmospora profundinema</name>
    <dbReference type="NCBI Taxonomy" id="1571184"/>
    <lineage>
        <taxon>Bacteria</taxon>
        <taxon>Bacillati</taxon>
        <taxon>Bacillota</taxon>
        <taxon>Bacilli</taxon>
        <taxon>Bacillales</taxon>
        <taxon>Thermoactinomycetaceae</taxon>
        <taxon>Desmospora</taxon>
    </lineage>
</organism>
<gene>
    <name evidence="1" type="ORF">JOE21_003158</name>
</gene>
<accession>A0ABU1IQR6</accession>
<dbReference type="InterPro" id="IPR037883">
    <property type="entry name" value="Knr4/Smi1-like_sf"/>
</dbReference>
<proteinExistence type="predicted"/>
<evidence type="ECO:0000313" key="1">
    <source>
        <dbReference type="EMBL" id="MDR6227143.1"/>
    </source>
</evidence>
<dbReference type="Proteomes" id="UP001185012">
    <property type="component" value="Unassembled WGS sequence"/>
</dbReference>
<evidence type="ECO:0008006" key="3">
    <source>
        <dbReference type="Google" id="ProtNLM"/>
    </source>
</evidence>
<protein>
    <recommendedName>
        <fullName evidence="3">Knr4/Smi1-like domain-containing protein</fullName>
    </recommendedName>
</protein>
<dbReference type="RefSeq" id="WP_309868040.1">
    <property type="nucleotide sequence ID" value="NZ_JAVDQG010000008.1"/>
</dbReference>
<evidence type="ECO:0000313" key="2">
    <source>
        <dbReference type="Proteomes" id="UP001185012"/>
    </source>
</evidence>
<keyword evidence="2" id="KW-1185">Reference proteome</keyword>
<dbReference type="SUPFAM" id="SSF160631">
    <property type="entry name" value="SMI1/KNR4-like"/>
    <property type="match status" value="1"/>
</dbReference>